<protein>
    <recommendedName>
        <fullName evidence="4">Phosphate regulon sensor protein PhoR</fullName>
        <ecNumber evidence="3">2.7.13.3</ecNumber>
    </recommendedName>
</protein>
<evidence type="ECO:0000256" key="2">
    <source>
        <dbReference type="ARBA" id="ARBA00004236"/>
    </source>
</evidence>
<keyword evidence="13" id="KW-0067">ATP-binding</keyword>
<keyword evidence="14 18" id="KW-1133">Transmembrane helix</keyword>
<dbReference type="PANTHER" id="PTHR45453">
    <property type="entry name" value="PHOSPHATE REGULON SENSOR PROTEIN PHOR"/>
    <property type="match status" value="1"/>
</dbReference>
<dbReference type="InterPro" id="IPR000014">
    <property type="entry name" value="PAS"/>
</dbReference>
<dbReference type="PROSITE" id="PS50112">
    <property type="entry name" value="PAS"/>
    <property type="match status" value="1"/>
</dbReference>
<dbReference type="SUPFAM" id="SSF47384">
    <property type="entry name" value="Homodimeric domain of signal transducing histidine kinase"/>
    <property type="match status" value="1"/>
</dbReference>
<dbReference type="CDD" id="cd00082">
    <property type="entry name" value="HisKA"/>
    <property type="match status" value="1"/>
</dbReference>
<dbReference type="InterPro" id="IPR021766">
    <property type="entry name" value="PhoR_N"/>
</dbReference>
<evidence type="ECO:0000256" key="1">
    <source>
        <dbReference type="ARBA" id="ARBA00000085"/>
    </source>
</evidence>
<dbReference type="InterPro" id="IPR014310">
    <property type="entry name" value="Sig_transdc_His_kinase_PhoR"/>
</dbReference>
<dbReference type="SUPFAM" id="SSF55874">
    <property type="entry name" value="ATPase domain of HSP90 chaperone/DNA topoisomerase II/histidine kinase"/>
    <property type="match status" value="1"/>
</dbReference>
<gene>
    <name evidence="21" type="primary">phoR</name>
    <name evidence="21" type="ORF">QU481_07345</name>
</gene>
<dbReference type="InterPro" id="IPR005467">
    <property type="entry name" value="His_kinase_dom"/>
</dbReference>
<dbReference type="SMART" id="SM00388">
    <property type="entry name" value="HisKA"/>
    <property type="match status" value="1"/>
</dbReference>
<dbReference type="InterPro" id="IPR035965">
    <property type="entry name" value="PAS-like_dom_sf"/>
</dbReference>
<dbReference type="Pfam" id="PF00512">
    <property type="entry name" value="HisKA"/>
    <property type="match status" value="1"/>
</dbReference>
<dbReference type="SUPFAM" id="SSF55785">
    <property type="entry name" value="PYP-like sensor domain (PAS domain)"/>
    <property type="match status" value="1"/>
</dbReference>
<comment type="function">
    <text evidence="17">Member of the two-component regulatory system PhoR/PhoB involved in the phosphate regulon genes expression. PhoR may function as a membrane-associated protein kinase that phosphorylates PhoB in response to environmental signals.</text>
</comment>
<dbReference type="Pfam" id="PF02518">
    <property type="entry name" value="HATPase_c"/>
    <property type="match status" value="1"/>
</dbReference>
<comment type="subcellular location">
    <subcellularLocation>
        <location evidence="2">Cell membrane</location>
    </subcellularLocation>
</comment>
<evidence type="ECO:0000256" key="8">
    <source>
        <dbReference type="ARBA" id="ARBA00022592"/>
    </source>
</evidence>
<keyword evidence="10 18" id="KW-0812">Transmembrane</keyword>
<evidence type="ECO:0000256" key="6">
    <source>
        <dbReference type="ARBA" id="ARBA00022475"/>
    </source>
</evidence>
<feature type="transmembrane region" description="Helical" evidence="18">
    <location>
        <begin position="31"/>
        <end position="54"/>
    </location>
</feature>
<dbReference type="SMART" id="SM00387">
    <property type="entry name" value="HATPase_c"/>
    <property type="match status" value="1"/>
</dbReference>
<dbReference type="PANTHER" id="PTHR45453:SF1">
    <property type="entry name" value="PHOSPHATE REGULON SENSOR PROTEIN PHOR"/>
    <property type="match status" value="1"/>
</dbReference>
<dbReference type="InterPro" id="IPR003594">
    <property type="entry name" value="HATPase_dom"/>
</dbReference>
<evidence type="ECO:0000256" key="4">
    <source>
        <dbReference type="ARBA" id="ARBA00019665"/>
    </source>
</evidence>
<evidence type="ECO:0000256" key="16">
    <source>
        <dbReference type="ARBA" id="ARBA00023136"/>
    </source>
</evidence>
<keyword evidence="16 18" id="KW-0472">Membrane</keyword>
<keyword evidence="6" id="KW-1003">Cell membrane</keyword>
<feature type="domain" description="PAS" evidence="20">
    <location>
        <begin position="89"/>
        <end position="151"/>
    </location>
</feature>
<dbReference type="PROSITE" id="PS50109">
    <property type="entry name" value="HIS_KIN"/>
    <property type="match status" value="1"/>
</dbReference>
<evidence type="ECO:0000313" key="22">
    <source>
        <dbReference type="Proteomes" id="UP001168540"/>
    </source>
</evidence>
<dbReference type="EMBL" id="JAUEDK010000009">
    <property type="protein sequence ID" value="MDN0074706.1"/>
    <property type="molecule type" value="Genomic_DNA"/>
</dbReference>
<evidence type="ECO:0000256" key="10">
    <source>
        <dbReference type="ARBA" id="ARBA00022692"/>
    </source>
</evidence>
<comment type="catalytic activity">
    <reaction evidence="1">
        <text>ATP + protein L-histidine = ADP + protein N-phospho-L-histidine.</text>
        <dbReference type="EC" id="2.7.13.3"/>
    </reaction>
</comment>
<proteinExistence type="predicted"/>
<dbReference type="EC" id="2.7.13.3" evidence="3"/>
<keyword evidence="22" id="KW-1185">Reference proteome</keyword>
<dbReference type="InterPro" id="IPR036890">
    <property type="entry name" value="HATPase_C_sf"/>
</dbReference>
<keyword evidence="5" id="KW-0813">Transport</keyword>
<dbReference type="InterPro" id="IPR003661">
    <property type="entry name" value="HisK_dim/P_dom"/>
</dbReference>
<keyword evidence="12 21" id="KW-0418">Kinase</keyword>
<keyword evidence="15" id="KW-0902">Two-component regulatory system</keyword>
<evidence type="ECO:0000313" key="21">
    <source>
        <dbReference type="EMBL" id="MDN0074706.1"/>
    </source>
</evidence>
<dbReference type="Gene3D" id="3.30.565.10">
    <property type="entry name" value="Histidine kinase-like ATPase, C-terminal domain"/>
    <property type="match status" value="1"/>
</dbReference>
<feature type="transmembrane region" description="Helical" evidence="18">
    <location>
        <begin position="9"/>
        <end position="25"/>
    </location>
</feature>
<dbReference type="InterPro" id="IPR013767">
    <property type="entry name" value="PAS_fold"/>
</dbReference>
<dbReference type="Proteomes" id="UP001168540">
    <property type="component" value="Unassembled WGS sequence"/>
</dbReference>
<organism evidence="21 22">
    <name type="scientific">Crenobacter oryzisoli</name>
    <dbReference type="NCBI Taxonomy" id="3056844"/>
    <lineage>
        <taxon>Bacteria</taxon>
        <taxon>Pseudomonadati</taxon>
        <taxon>Pseudomonadota</taxon>
        <taxon>Betaproteobacteria</taxon>
        <taxon>Neisseriales</taxon>
        <taxon>Neisseriaceae</taxon>
        <taxon>Crenobacter</taxon>
    </lineage>
</organism>
<evidence type="ECO:0000256" key="7">
    <source>
        <dbReference type="ARBA" id="ARBA00022553"/>
    </source>
</evidence>
<comment type="caution">
    <text evidence="21">The sequence shown here is derived from an EMBL/GenBank/DDBJ whole genome shotgun (WGS) entry which is preliminary data.</text>
</comment>
<evidence type="ECO:0000256" key="12">
    <source>
        <dbReference type="ARBA" id="ARBA00022777"/>
    </source>
</evidence>
<name>A0ABT7XLN7_9NEIS</name>
<evidence type="ECO:0000256" key="15">
    <source>
        <dbReference type="ARBA" id="ARBA00023012"/>
    </source>
</evidence>
<evidence type="ECO:0000256" key="11">
    <source>
        <dbReference type="ARBA" id="ARBA00022741"/>
    </source>
</evidence>
<keyword evidence="8" id="KW-0592">Phosphate transport</keyword>
<dbReference type="InterPro" id="IPR050351">
    <property type="entry name" value="BphY/WalK/GraS-like"/>
</dbReference>
<dbReference type="InterPro" id="IPR036097">
    <property type="entry name" value="HisK_dim/P_sf"/>
</dbReference>
<dbReference type="Gene3D" id="1.10.287.130">
    <property type="match status" value="1"/>
</dbReference>
<dbReference type="Pfam" id="PF00989">
    <property type="entry name" value="PAS"/>
    <property type="match status" value="1"/>
</dbReference>
<evidence type="ECO:0000256" key="9">
    <source>
        <dbReference type="ARBA" id="ARBA00022679"/>
    </source>
</evidence>
<evidence type="ECO:0000256" key="18">
    <source>
        <dbReference type="SAM" id="Phobius"/>
    </source>
</evidence>
<evidence type="ECO:0000259" key="20">
    <source>
        <dbReference type="PROSITE" id="PS50112"/>
    </source>
</evidence>
<reference evidence="21" key="1">
    <citation type="submission" date="2023-06" db="EMBL/GenBank/DDBJ databases">
        <authorList>
            <person name="Zhang S."/>
        </authorList>
    </citation>
    <scope>NUCLEOTIDE SEQUENCE</scope>
    <source>
        <strain evidence="21">SG2303</strain>
    </source>
</reference>
<keyword evidence="11" id="KW-0547">Nucleotide-binding</keyword>
<dbReference type="Gene3D" id="3.30.450.20">
    <property type="entry name" value="PAS domain"/>
    <property type="match status" value="1"/>
</dbReference>
<evidence type="ECO:0000256" key="17">
    <source>
        <dbReference type="ARBA" id="ARBA00025207"/>
    </source>
</evidence>
<evidence type="ECO:0000256" key="13">
    <source>
        <dbReference type="ARBA" id="ARBA00022840"/>
    </source>
</evidence>
<dbReference type="CDD" id="cd00130">
    <property type="entry name" value="PAS"/>
    <property type="match status" value="1"/>
</dbReference>
<dbReference type="Pfam" id="PF11808">
    <property type="entry name" value="PhoR"/>
    <property type="match status" value="1"/>
</dbReference>
<feature type="domain" description="Histidine kinase" evidence="19">
    <location>
        <begin position="212"/>
        <end position="428"/>
    </location>
</feature>
<keyword evidence="7" id="KW-0597">Phosphoprotein</keyword>
<dbReference type="NCBIfam" id="TIGR02966">
    <property type="entry name" value="phoR_proteo"/>
    <property type="match status" value="1"/>
</dbReference>
<dbReference type="GO" id="GO:0016301">
    <property type="term" value="F:kinase activity"/>
    <property type="evidence" value="ECO:0007669"/>
    <property type="project" value="UniProtKB-KW"/>
</dbReference>
<keyword evidence="9" id="KW-0808">Transferase</keyword>
<evidence type="ECO:0000259" key="19">
    <source>
        <dbReference type="PROSITE" id="PS50109"/>
    </source>
</evidence>
<evidence type="ECO:0000256" key="3">
    <source>
        <dbReference type="ARBA" id="ARBA00012438"/>
    </source>
</evidence>
<dbReference type="SMART" id="SM00091">
    <property type="entry name" value="PAS"/>
    <property type="match status" value="1"/>
</dbReference>
<accession>A0ABT7XLN7</accession>
<dbReference type="PRINTS" id="PR00344">
    <property type="entry name" value="BCTRLSENSOR"/>
</dbReference>
<sequence length="432" mass="48868">MRDFLQRTLVWLAAIALLSLALWRLDSPQDALIVVVVLLGAWLSFHLFHVALLLRWLRHPSPERVPDGFGAWRVVFTALYRQARTQRQSKQKLTNVLERFINAGEAMPDGVVVLDEHERIEWINPSAEEHLGLDRKTDVGNQLLNLVRQPSFHAYMAEDSHSQPLILRTGAPNEKVLSIQLVPFDSTRKLLLSRDITQLERVQTVHRDFVANVSHELRTPLTVVGGFLETFADMPEPDPAMLKQFMPMMLEQTRRMQSLVEDLLTLSRLENSPKNVPLDPVDIDALLDTLVVEAEGLSQGRHTIVLEKNSRHGLWGSEKELHSAFGNLVSNAVRYTPEGGTVTLQWRDDGERSVFSVRDTGIGIPREHIPRLTERFYRVDRGRSRNNGGTGLGLAIVKHVIARHHARLEISSEPDKGSCFSVSFAGEQLSER</sequence>
<evidence type="ECO:0000256" key="5">
    <source>
        <dbReference type="ARBA" id="ARBA00022448"/>
    </source>
</evidence>
<dbReference type="RefSeq" id="WP_289829282.1">
    <property type="nucleotide sequence ID" value="NZ_JAUEDK010000009.1"/>
</dbReference>
<evidence type="ECO:0000256" key="14">
    <source>
        <dbReference type="ARBA" id="ARBA00022989"/>
    </source>
</evidence>
<dbReference type="InterPro" id="IPR004358">
    <property type="entry name" value="Sig_transdc_His_kin-like_C"/>
</dbReference>